<keyword evidence="8" id="KW-1185">Reference proteome</keyword>
<protein>
    <submittedName>
        <fullName evidence="7">Peptide/nickel transport system substrate-binding protein</fullName>
    </submittedName>
</protein>
<dbReference type="SUPFAM" id="SSF53850">
    <property type="entry name" value="Periplasmic binding protein-like II"/>
    <property type="match status" value="1"/>
</dbReference>
<dbReference type="OrthoDB" id="9803988at2"/>
<dbReference type="GO" id="GO:1904680">
    <property type="term" value="F:peptide transmembrane transporter activity"/>
    <property type="evidence" value="ECO:0007669"/>
    <property type="project" value="TreeGrafter"/>
</dbReference>
<reference evidence="7 8" key="1">
    <citation type="submission" date="2017-01" db="EMBL/GenBank/DDBJ databases">
        <authorList>
            <person name="Mah S.A."/>
            <person name="Swanson W.J."/>
            <person name="Moy G.W."/>
            <person name="Vacquier V.D."/>
        </authorList>
    </citation>
    <scope>NUCLEOTIDE SEQUENCE [LARGE SCALE GENOMIC DNA]</scope>
    <source>
        <strain evidence="7 8">DSM 11589</strain>
    </source>
</reference>
<name>A0A1N7IIV0_9PROT</name>
<gene>
    <name evidence="7" type="ORF">SAMN05421779_101175</name>
</gene>
<dbReference type="PANTHER" id="PTHR30290">
    <property type="entry name" value="PERIPLASMIC BINDING COMPONENT OF ABC TRANSPORTER"/>
    <property type="match status" value="1"/>
</dbReference>
<dbReference type="InterPro" id="IPR030678">
    <property type="entry name" value="Peptide/Ni-bd"/>
</dbReference>
<keyword evidence="4 5" id="KW-0732">Signal</keyword>
<dbReference type="GO" id="GO:0015833">
    <property type="term" value="P:peptide transport"/>
    <property type="evidence" value="ECO:0007669"/>
    <property type="project" value="TreeGrafter"/>
</dbReference>
<dbReference type="InterPro" id="IPR039424">
    <property type="entry name" value="SBP_5"/>
</dbReference>
<comment type="similarity">
    <text evidence="2">Belongs to the bacterial solute-binding protein 5 family.</text>
</comment>
<evidence type="ECO:0000256" key="4">
    <source>
        <dbReference type="ARBA" id="ARBA00022729"/>
    </source>
</evidence>
<evidence type="ECO:0000313" key="7">
    <source>
        <dbReference type="EMBL" id="SIS37015.1"/>
    </source>
</evidence>
<dbReference type="PANTHER" id="PTHR30290:SF9">
    <property type="entry name" value="OLIGOPEPTIDE-BINDING PROTEIN APPA"/>
    <property type="match status" value="1"/>
</dbReference>
<evidence type="ECO:0000313" key="8">
    <source>
        <dbReference type="Proteomes" id="UP000185678"/>
    </source>
</evidence>
<dbReference type="Pfam" id="PF00496">
    <property type="entry name" value="SBP_bac_5"/>
    <property type="match status" value="1"/>
</dbReference>
<dbReference type="GO" id="GO:0043190">
    <property type="term" value="C:ATP-binding cassette (ABC) transporter complex"/>
    <property type="evidence" value="ECO:0007669"/>
    <property type="project" value="InterPro"/>
</dbReference>
<dbReference type="PIRSF" id="PIRSF002741">
    <property type="entry name" value="MppA"/>
    <property type="match status" value="1"/>
</dbReference>
<feature type="chain" id="PRO_5009942790" evidence="5">
    <location>
        <begin position="49"/>
        <end position="575"/>
    </location>
</feature>
<dbReference type="AlphaFoldDB" id="A0A1N7IIV0"/>
<evidence type="ECO:0000256" key="5">
    <source>
        <dbReference type="SAM" id="SignalP"/>
    </source>
</evidence>
<evidence type="ECO:0000259" key="6">
    <source>
        <dbReference type="Pfam" id="PF00496"/>
    </source>
</evidence>
<organism evidence="7 8">
    <name type="scientific">Insolitispirillum peregrinum</name>
    <dbReference type="NCBI Taxonomy" id="80876"/>
    <lineage>
        <taxon>Bacteria</taxon>
        <taxon>Pseudomonadati</taxon>
        <taxon>Pseudomonadota</taxon>
        <taxon>Alphaproteobacteria</taxon>
        <taxon>Rhodospirillales</taxon>
        <taxon>Novispirillaceae</taxon>
        <taxon>Insolitispirillum</taxon>
    </lineage>
</organism>
<evidence type="ECO:0000256" key="3">
    <source>
        <dbReference type="ARBA" id="ARBA00022448"/>
    </source>
</evidence>
<dbReference type="Proteomes" id="UP000185678">
    <property type="component" value="Unassembled WGS sequence"/>
</dbReference>
<dbReference type="Gene3D" id="3.10.105.10">
    <property type="entry name" value="Dipeptide-binding Protein, Domain 3"/>
    <property type="match status" value="1"/>
</dbReference>
<dbReference type="STRING" id="80876.SAMN05421779_101175"/>
<dbReference type="Gene3D" id="3.90.76.10">
    <property type="entry name" value="Dipeptide-binding Protein, Domain 1"/>
    <property type="match status" value="1"/>
</dbReference>
<dbReference type="InterPro" id="IPR000914">
    <property type="entry name" value="SBP_5_dom"/>
</dbReference>
<feature type="signal peptide" evidence="5">
    <location>
        <begin position="1"/>
        <end position="48"/>
    </location>
</feature>
<feature type="domain" description="Solute-binding protein family 5" evidence="6">
    <location>
        <begin position="121"/>
        <end position="488"/>
    </location>
</feature>
<evidence type="ECO:0000256" key="2">
    <source>
        <dbReference type="ARBA" id="ARBA00005695"/>
    </source>
</evidence>
<dbReference type="EMBL" id="FTOA01000001">
    <property type="protein sequence ID" value="SIS37015.1"/>
    <property type="molecule type" value="Genomic_DNA"/>
</dbReference>
<proteinExistence type="inferred from homology"/>
<accession>A0A1N7IIV0</accession>
<sequence>MAPALTRKRGYQAVTPSFFMGQTKVKNLFGATSLLVSLLAGADSLAHAADAAPHQLVLLVSLLAGADSLAHAADAAPHQLVMALSTTPDSLDPYHHNLAPNLTISHHIYDTLVDLDERQHPVPGLAESWKATGPDTWEFKLRKGVTFHDGSTFDANDVLASWARVPTVHGPSSFTVYTEVVKEIKVLDPYTIQLTTNGPFPLLPVYLTQVMIIPAEVQNTATADFDNGKALIGTGPYRYSEGSPGHTLTLTANPHYWGGKPAWDTVEIRFIPNDADRVTALISGTVDLINAVPPADVHRLESNPQLKLAKAVSNRVIYLSVDFDRPQTPFARDRQNTPLPTNPFQSLKVRQAISKAINRQAIIDELLYGQAVPAGQLIPDDMDGANPSLKPEPFNLPAARTLLAEAGYPKGFTTVLHGPNNRYVRDAEVASSVALMLTGAGLATTAETMPASEFFPRNKNRDFSFTLRGWSSDTGEAGYSIKALLATRDVDKGLGTANHNRYSNKSLDDLVIAADHELDAEKRRGLIQKAMADGINDLGQIPLYFQMNLWASKEAVKMTPRVDELTLARDAVPVR</sequence>
<comment type="subcellular location">
    <subcellularLocation>
        <location evidence="1">Periplasm</location>
    </subcellularLocation>
</comment>
<dbReference type="CDD" id="cd08498">
    <property type="entry name" value="PBP2_NikA_DppA_OppA_like_2"/>
    <property type="match status" value="1"/>
</dbReference>
<evidence type="ECO:0000256" key="1">
    <source>
        <dbReference type="ARBA" id="ARBA00004418"/>
    </source>
</evidence>
<dbReference type="Gene3D" id="3.40.190.10">
    <property type="entry name" value="Periplasmic binding protein-like II"/>
    <property type="match status" value="1"/>
</dbReference>
<dbReference type="GO" id="GO:0030288">
    <property type="term" value="C:outer membrane-bounded periplasmic space"/>
    <property type="evidence" value="ECO:0007669"/>
    <property type="project" value="UniProtKB-ARBA"/>
</dbReference>
<keyword evidence="3" id="KW-0813">Transport</keyword>